<comment type="caution">
    <text evidence="1">The sequence shown here is derived from an EMBL/GenBank/DDBJ whole genome shotgun (WGS) entry which is preliminary data.</text>
</comment>
<evidence type="ECO:0000313" key="2">
    <source>
        <dbReference type="Proteomes" id="UP001222325"/>
    </source>
</evidence>
<sequence length="212" mass="24099">MVKCTPSTLQDFKRPSHMESAAGANLPSLVRYMNKLQKPYSQYLLIRKAARKSFIRTALSIPLHVIMLPSPASPPGYTFRSMVNFETRVRSYLMGALRSYSSEDAIEFFWQRNQKTLDANQGQLPPLLTAHCESTLLSHHLDLQLHDIASPEGRTPYPYFGVSELSCFQCALYFQAYRACELGPTFPYLPDTRLPSRGGLCMRPPCLWSQSR</sequence>
<protein>
    <submittedName>
        <fullName evidence="1">Uncharacterized protein</fullName>
    </submittedName>
</protein>
<dbReference type="InterPro" id="IPR027796">
    <property type="entry name" value="OTT_1508_deam-like"/>
</dbReference>
<gene>
    <name evidence="1" type="ORF">B0H15DRAFT_514098</name>
</gene>
<keyword evidence="2" id="KW-1185">Reference proteome</keyword>
<evidence type="ECO:0000313" key="1">
    <source>
        <dbReference type="EMBL" id="KAJ7100245.1"/>
    </source>
</evidence>
<dbReference type="Proteomes" id="UP001222325">
    <property type="component" value="Unassembled WGS sequence"/>
</dbReference>
<reference evidence="1" key="1">
    <citation type="submission" date="2023-03" db="EMBL/GenBank/DDBJ databases">
        <title>Massive genome expansion in bonnet fungi (Mycena s.s.) driven by repeated elements and novel gene families across ecological guilds.</title>
        <authorList>
            <consortium name="Lawrence Berkeley National Laboratory"/>
            <person name="Harder C.B."/>
            <person name="Miyauchi S."/>
            <person name="Viragh M."/>
            <person name="Kuo A."/>
            <person name="Thoen E."/>
            <person name="Andreopoulos B."/>
            <person name="Lu D."/>
            <person name="Skrede I."/>
            <person name="Drula E."/>
            <person name="Henrissat B."/>
            <person name="Morin E."/>
            <person name="Kohler A."/>
            <person name="Barry K."/>
            <person name="LaButti K."/>
            <person name="Morin E."/>
            <person name="Salamov A."/>
            <person name="Lipzen A."/>
            <person name="Mereny Z."/>
            <person name="Hegedus B."/>
            <person name="Baldrian P."/>
            <person name="Stursova M."/>
            <person name="Weitz H."/>
            <person name="Taylor A."/>
            <person name="Grigoriev I.V."/>
            <person name="Nagy L.G."/>
            <person name="Martin F."/>
            <person name="Kauserud H."/>
        </authorList>
    </citation>
    <scope>NUCLEOTIDE SEQUENCE</scope>
    <source>
        <strain evidence="1">CBHHK173m</strain>
    </source>
</reference>
<proteinExistence type="predicted"/>
<name>A0AAD6UF77_9AGAR</name>
<organism evidence="1 2">
    <name type="scientific">Mycena belliarum</name>
    <dbReference type="NCBI Taxonomy" id="1033014"/>
    <lineage>
        <taxon>Eukaryota</taxon>
        <taxon>Fungi</taxon>
        <taxon>Dikarya</taxon>
        <taxon>Basidiomycota</taxon>
        <taxon>Agaricomycotina</taxon>
        <taxon>Agaricomycetes</taxon>
        <taxon>Agaricomycetidae</taxon>
        <taxon>Agaricales</taxon>
        <taxon>Marasmiineae</taxon>
        <taxon>Mycenaceae</taxon>
        <taxon>Mycena</taxon>
    </lineage>
</organism>
<dbReference type="EMBL" id="JARJCN010000006">
    <property type="protein sequence ID" value="KAJ7100245.1"/>
    <property type="molecule type" value="Genomic_DNA"/>
</dbReference>
<accession>A0AAD6UF77</accession>
<dbReference type="Pfam" id="PF14441">
    <property type="entry name" value="OTT_1508_deam"/>
    <property type="match status" value="1"/>
</dbReference>
<dbReference type="AlphaFoldDB" id="A0AAD6UF77"/>